<sequence>MADKIAKSGKVYIQDSDDFYAWTQSEFSTMNNVKCVIVETAKCQEKANALSQLKLKPVRGTVKVHAVKGKGNSMIAIRSTSCYCQECFHPETSFKTWMDEFTINEDTNTSPMQIQDKRNGSNKNTELVNVKEKGNFLSLT</sequence>
<dbReference type="EMBL" id="JAIWYP010000002">
    <property type="protein sequence ID" value="KAH3860105.1"/>
    <property type="molecule type" value="Genomic_DNA"/>
</dbReference>
<gene>
    <name evidence="1" type="ORF">DPMN_022998</name>
</gene>
<proteinExistence type="predicted"/>
<keyword evidence="2" id="KW-1185">Reference proteome</keyword>
<reference evidence="1" key="2">
    <citation type="submission" date="2020-11" db="EMBL/GenBank/DDBJ databases">
        <authorList>
            <person name="McCartney M.A."/>
            <person name="Auch B."/>
            <person name="Kono T."/>
            <person name="Mallez S."/>
            <person name="Becker A."/>
            <person name="Gohl D.M."/>
            <person name="Silverstein K.A.T."/>
            <person name="Koren S."/>
            <person name="Bechman K.B."/>
            <person name="Herman A."/>
            <person name="Abrahante J.E."/>
            <person name="Garbe J."/>
        </authorList>
    </citation>
    <scope>NUCLEOTIDE SEQUENCE</scope>
    <source>
        <strain evidence="1">Duluth1</strain>
        <tissue evidence="1">Whole animal</tissue>
    </source>
</reference>
<evidence type="ECO:0000313" key="2">
    <source>
        <dbReference type="Proteomes" id="UP000828390"/>
    </source>
</evidence>
<reference evidence="1" key="1">
    <citation type="journal article" date="2019" name="bioRxiv">
        <title>The Genome of the Zebra Mussel, Dreissena polymorpha: A Resource for Invasive Species Research.</title>
        <authorList>
            <person name="McCartney M.A."/>
            <person name="Auch B."/>
            <person name="Kono T."/>
            <person name="Mallez S."/>
            <person name="Zhang Y."/>
            <person name="Obille A."/>
            <person name="Becker A."/>
            <person name="Abrahante J.E."/>
            <person name="Garbe J."/>
            <person name="Badalamenti J.P."/>
            <person name="Herman A."/>
            <person name="Mangelson H."/>
            <person name="Liachko I."/>
            <person name="Sullivan S."/>
            <person name="Sone E.D."/>
            <person name="Koren S."/>
            <person name="Silverstein K.A.T."/>
            <person name="Beckman K.B."/>
            <person name="Gohl D.M."/>
        </authorList>
    </citation>
    <scope>NUCLEOTIDE SEQUENCE</scope>
    <source>
        <strain evidence="1">Duluth1</strain>
        <tissue evidence="1">Whole animal</tissue>
    </source>
</reference>
<evidence type="ECO:0000313" key="1">
    <source>
        <dbReference type="EMBL" id="KAH3860105.1"/>
    </source>
</evidence>
<organism evidence="1 2">
    <name type="scientific">Dreissena polymorpha</name>
    <name type="common">Zebra mussel</name>
    <name type="synonym">Mytilus polymorpha</name>
    <dbReference type="NCBI Taxonomy" id="45954"/>
    <lineage>
        <taxon>Eukaryota</taxon>
        <taxon>Metazoa</taxon>
        <taxon>Spiralia</taxon>
        <taxon>Lophotrochozoa</taxon>
        <taxon>Mollusca</taxon>
        <taxon>Bivalvia</taxon>
        <taxon>Autobranchia</taxon>
        <taxon>Heteroconchia</taxon>
        <taxon>Euheterodonta</taxon>
        <taxon>Imparidentia</taxon>
        <taxon>Neoheterodontei</taxon>
        <taxon>Myida</taxon>
        <taxon>Dreissenoidea</taxon>
        <taxon>Dreissenidae</taxon>
        <taxon>Dreissena</taxon>
    </lineage>
</organism>
<protein>
    <submittedName>
        <fullName evidence="1">Uncharacterized protein</fullName>
    </submittedName>
</protein>
<accession>A0A9D4LJX1</accession>
<name>A0A9D4LJX1_DREPO</name>
<dbReference type="Proteomes" id="UP000828390">
    <property type="component" value="Unassembled WGS sequence"/>
</dbReference>
<comment type="caution">
    <text evidence="1">The sequence shown here is derived from an EMBL/GenBank/DDBJ whole genome shotgun (WGS) entry which is preliminary data.</text>
</comment>
<dbReference type="AlphaFoldDB" id="A0A9D4LJX1"/>